<evidence type="ECO:0000259" key="6">
    <source>
        <dbReference type="Pfam" id="PF17389"/>
    </source>
</evidence>
<dbReference type="Gene3D" id="2.60.420.10">
    <property type="entry name" value="Maltose phosphorylase, domain 3"/>
    <property type="match status" value="1"/>
</dbReference>
<dbReference type="HOGENOM" id="CLU_002926_0_0_1"/>
<dbReference type="Proteomes" id="UP000016923">
    <property type="component" value="Unassembled WGS sequence"/>
</dbReference>
<dbReference type="SUPFAM" id="SSF48208">
    <property type="entry name" value="Six-hairpin glycosidases"/>
    <property type="match status" value="1"/>
</dbReference>
<dbReference type="PIRSF" id="PIRSF010631">
    <property type="entry name" value="A-rhamnsds"/>
    <property type="match status" value="1"/>
</dbReference>
<dbReference type="OMA" id="FWEMGLL"/>
<sequence length="934" mass="102263">MVTLTAPTVEQHPSGLGIGEPAPRLSWRFVLDSENDNAASKNWTQTAYEIEVQRKNTPVESYHVASSNSVLVKWPSAPLKSRERVEVRVRAFGGSSSSSSSSEPAASEATAWTPWTAVECGLLAKSDWTAVPITSTKSIPSPDVAEALRPLRFRTTFKAPVSTTSQARLYITGYGVYRAFLNGKRVGDNFMAPGWTSYAHRLRYEVFDIGSLLDKTPGAANVLAVEAAEGWYVGRLGFHGGMRGIYGPDIAVMAQVEIDGATVAITDDSWQCSPSAIVRAEIYDGEVYDAREETDWLNPAVTANWAGVRALPLPSTELVSPNSPPVRVTEVLKPVELITTPSGKIILDFGQNLVGRLRIRGGSLRSVKESGHKIVLSHAEVLENGELGTRPLRVAECKDTIITPEPGQASALDDDWTPHYTFHGFRYAQIDGWPSDAQGSFLDGTIVAEVLHTDMQQTGHFECSHSKVNALHSNALWSMRGNFLSIPSDCPQRDERLGWTGDIQLFCKSANFLYNTAGILGDWLEDLASEHLLDEPGKNDGIPPLVVPNIIQTLWPHAPLAIWDDVTVLTPWDLYNSYGDVAILRRQYESMCAWIDRGVKRDATDGLWDPYAPQLGDWLDPTAPPDNPLDARTNGTLVADAYLVRVTGVLAQISEILAETADAARYGADAKRLLAAFQSKYVTPSGRLMSDTQTANGLALAFGLFETEAQRRTAAARLVDLVKDAKFRVATGFAGTPVITHALSSAGYAQVAYRMLLEKSRPSWMYPITMGATTIWERWDSMLPDGSVNPGDMTSFNHYMPGSVVDWLHTCVAGVRPLSPGWQTFAVQPMPGGGLTSAKAEYETAYGRLESRWEITNGDQFVLDVLVPANSRAQVVLPHEQGIDATAAAGRWVGSGRYRFESSWDSGKDWPPKPYRSLFDDFLDLPVEDTIIKG</sequence>
<dbReference type="InterPro" id="IPR013783">
    <property type="entry name" value="Ig-like_fold"/>
</dbReference>
<dbReference type="EC" id="3.2.1.40" evidence="2"/>
<dbReference type="Gene3D" id="2.60.40.10">
    <property type="entry name" value="Immunoglobulins"/>
    <property type="match status" value="1"/>
</dbReference>
<dbReference type="InterPro" id="IPR013737">
    <property type="entry name" value="Bac_rhamnosid_N"/>
</dbReference>
<evidence type="ECO:0000259" key="4">
    <source>
        <dbReference type="Pfam" id="PF05592"/>
    </source>
</evidence>
<feature type="domain" description="Alpha-L-rhamnosidase concanavalin-like" evidence="4">
    <location>
        <begin position="339"/>
        <end position="438"/>
    </location>
</feature>
<feature type="domain" description="Alpha-L-rhamnosidase C-terminal" evidence="7">
    <location>
        <begin position="814"/>
        <end position="882"/>
    </location>
</feature>
<dbReference type="EMBL" id="KE148153">
    <property type="protein sequence ID" value="EPE06296.1"/>
    <property type="molecule type" value="Genomic_DNA"/>
</dbReference>
<dbReference type="InterPro" id="IPR016007">
    <property type="entry name" value="Alpha_rhamnosid"/>
</dbReference>
<proteinExistence type="predicted"/>
<comment type="catalytic activity">
    <reaction evidence="1">
        <text>Hydrolysis of terminal non-reducing alpha-L-rhamnose residues in alpha-L-rhamnosides.</text>
        <dbReference type="EC" id="3.2.1.40"/>
    </reaction>
</comment>
<dbReference type="Pfam" id="PF17389">
    <property type="entry name" value="Bac_rhamnosid6H"/>
    <property type="match status" value="1"/>
</dbReference>
<keyword evidence="3" id="KW-0378">Hydrolase</keyword>
<dbReference type="Pfam" id="PF05592">
    <property type="entry name" value="Bac_rhamnosid"/>
    <property type="match status" value="1"/>
</dbReference>
<dbReference type="AlphaFoldDB" id="S3C3E2"/>
<dbReference type="OrthoDB" id="10036721at2759"/>
<evidence type="ECO:0000256" key="1">
    <source>
        <dbReference type="ARBA" id="ARBA00001445"/>
    </source>
</evidence>
<evidence type="ECO:0000259" key="5">
    <source>
        <dbReference type="Pfam" id="PF08531"/>
    </source>
</evidence>
<dbReference type="STRING" id="1262450.S3C3E2"/>
<dbReference type="VEuPathDB" id="FungiDB:F503_02424"/>
<dbReference type="Gene3D" id="1.50.10.10">
    <property type="match status" value="1"/>
</dbReference>
<accession>S3C3E2</accession>
<evidence type="ECO:0000313" key="8">
    <source>
        <dbReference type="EMBL" id="EPE06296.1"/>
    </source>
</evidence>
<gene>
    <name evidence="8" type="ORF">F503_02424</name>
</gene>
<dbReference type="InterPro" id="IPR012341">
    <property type="entry name" value="6hp_glycosidase-like_sf"/>
</dbReference>
<dbReference type="Pfam" id="PF08531">
    <property type="entry name" value="Bac_rhamnosid_N"/>
    <property type="match status" value="1"/>
</dbReference>
<evidence type="ECO:0000256" key="2">
    <source>
        <dbReference type="ARBA" id="ARBA00012652"/>
    </source>
</evidence>
<evidence type="ECO:0000259" key="7">
    <source>
        <dbReference type="Pfam" id="PF17390"/>
    </source>
</evidence>
<organism evidence="8 9">
    <name type="scientific">Ophiostoma piceae (strain UAMH 11346)</name>
    <name type="common">Sap stain fungus</name>
    <dbReference type="NCBI Taxonomy" id="1262450"/>
    <lineage>
        <taxon>Eukaryota</taxon>
        <taxon>Fungi</taxon>
        <taxon>Dikarya</taxon>
        <taxon>Ascomycota</taxon>
        <taxon>Pezizomycotina</taxon>
        <taxon>Sordariomycetes</taxon>
        <taxon>Sordariomycetidae</taxon>
        <taxon>Ophiostomatales</taxon>
        <taxon>Ophiostomataceae</taxon>
        <taxon>Ophiostoma</taxon>
    </lineage>
</organism>
<dbReference type="Pfam" id="PF17390">
    <property type="entry name" value="Bac_rhamnosid_C"/>
    <property type="match status" value="1"/>
</dbReference>
<dbReference type="InterPro" id="IPR008928">
    <property type="entry name" value="6-hairpin_glycosidase_sf"/>
</dbReference>
<dbReference type="InterPro" id="IPR008902">
    <property type="entry name" value="Rhamnosid_concanavalin"/>
</dbReference>
<dbReference type="GO" id="GO:0005975">
    <property type="term" value="P:carbohydrate metabolic process"/>
    <property type="evidence" value="ECO:0007669"/>
    <property type="project" value="InterPro"/>
</dbReference>
<evidence type="ECO:0000313" key="9">
    <source>
        <dbReference type="Proteomes" id="UP000016923"/>
    </source>
</evidence>
<name>S3C3E2_OPHP1</name>
<dbReference type="GO" id="GO:0030596">
    <property type="term" value="F:alpha-L-rhamnosidase activity"/>
    <property type="evidence" value="ECO:0007669"/>
    <property type="project" value="UniProtKB-EC"/>
</dbReference>
<reference evidence="8 9" key="1">
    <citation type="journal article" date="2013" name="BMC Genomics">
        <title>The genome and transcriptome of the pine saprophyte Ophiostoma piceae, and a comparison with the bark beetle-associated pine pathogen Grosmannia clavigera.</title>
        <authorList>
            <person name="Haridas S."/>
            <person name="Wang Y."/>
            <person name="Lim L."/>
            <person name="Massoumi Alamouti S."/>
            <person name="Jackman S."/>
            <person name="Docking R."/>
            <person name="Robertson G."/>
            <person name="Birol I."/>
            <person name="Bohlmann J."/>
            <person name="Breuil C."/>
        </authorList>
    </citation>
    <scope>NUCLEOTIDE SEQUENCE [LARGE SCALE GENOMIC DNA]</scope>
    <source>
        <strain evidence="8 9">UAMH 11346</strain>
    </source>
</reference>
<dbReference type="InterPro" id="IPR035398">
    <property type="entry name" value="Bac_rhamnosid_C"/>
</dbReference>
<dbReference type="PANTHER" id="PTHR33307:SF6">
    <property type="entry name" value="ALPHA-RHAMNOSIDASE (EUROFUNG)-RELATED"/>
    <property type="match status" value="1"/>
</dbReference>
<feature type="domain" description="Alpha-L-rhamnosidase six-hairpin glycosidase" evidence="6">
    <location>
        <begin position="456"/>
        <end position="812"/>
    </location>
</feature>
<dbReference type="InterPro" id="IPR035396">
    <property type="entry name" value="Bac_rhamnosid6H"/>
</dbReference>
<dbReference type="PANTHER" id="PTHR33307">
    <property type="entry name" value="ALPHA-RHAMNOSIDASE (EUROFUNG)"/>
    <property type="match status" value="1"/>
</dbReference>
<keyword evidence="9" id="KW-1185">Reference proteome</keyword>
<evidence type="ECO:0000256" key="3">
    <source>
        <dbReference type="ARBA" id="ARBA00022801"/>
    </source>
</evidence>
<protein>
    <recommendedName>
        <fullName evidence="2">alpha-L-rhamnosidase</fullName>
        <ecNumber evidence="2">3.2.1.40</ecNumber>
    </recommendedName>
</protein>
<dbReference type="eggNOG" id="ENOG502QXBB">
    <property type="taxonomic scope" value="Eukaryota"/>
</dbReference>
<feature type="domain" description="Bacterial alpha-L-rhamnosidase N-terminal" evidence="5">
    <location>
        <begin position="164"/>
        <end position="330"/>
    </location>
</feature>
<dbReference type="Gene3D" id="2.60.120.260">
    <property type="entry name" value="Galactose-binding domain-like"/>
    <property type="match status" value="2"/>
</dbReference>
<dbReference type="Pfam" id="PF25788">
    <property type="entry name" value="Ig_Rha78A_N"/>
    <property type="match status" value="1"/>
</dbReference>